<keyword evidence="2" id="KW-0547">Nucleotide-binding</keyword>
<evidence type="ECO:0000256" key="4">
    <source>
        <dbReference type="ARBA" id="ARBA00022840"/>
    </source>
</evidence>
<dbReference type="PROSITE" id="PS50146">
    <property type="entry name" value="DAGK"/>
    <property type="match status" value="1"/>
</dbReference>
<dbReference type="InterPro" id="IPR017438">
    <property type="entry name" value="ATP-NAD_kinase_N"/>
</dbReference>
<dbReference type="EMBL" id="CP020918">
    <property type="protein sequence ID" value="AWG20136.1"/>
    <property type="molecule type" value="Genomic_DNA"/>
</dbReference>
<dbReference type="Pfam" id="PF19279">
    <property type="entry name" value="YegS_C"/>
    <property type="match status" value="1"/>
</dbReference>
<dbReference type="PANTHER" id="PTHR12358">
    <property type="entry name" value="SPHINGOSINE KINASE"/>
    <property type="match status" value="1"/>
</dbReference>
<dbReference type="PANTHER" id="PTHR12358:SF106">
    <property type="entry name" value="LIPID KINASE YEGS"/>
    <property type="match status" value="1"/>
</dbReference>
<keyword evidence="4" id="KW-0067">ATP-binding</keyword>
<dbReference type="GO" id="GO:0005886">
    <property type="term" value="C:plasma membrane"/>
    <property type="evidence" value="ECO:0007669"/>
    <property type="project" value="TreeGrafter"/>
</dbReference>
<keyword evidence="3 6" id="KW-0418">Kinase</keyword>
<dbReference type="KEGG" id="ffa:FFWV33_00675"/>
<dbReference type="InterPro" id="IPR001206">
    <property type="entry name" value="Diacylglycerol_kinase_cat_dom"/>
</dbReference>
<dbReference type="Gene3D" id="3.40.50.10330">
    <property type="entry name" value="Probable inorganic polyphosphate/atp-NAD kinase, domain 1"/>
    <property type="match status" value="1"/>
</dbReference>
<organism evidence="6 7">
    <name type="scientific">Flavobacterium faecale</name>
    <dbReference type="NCBI Taxonomy" id="1355330"/>
    <lineage>
        <taxon>Bacteria</taxon>
        <taxon>Pseudomonadati</taxon>
        <taxon>Bacteroidota</taxon>
        <taxon>Flavobacteriia</taxon>
        <taxon>Flavobacteriales</taxon>
        <taxon>Flavobacteriaceae</taxon>
        <taxon>Flavobacterium</taxon>
    </lineage>
</organism>
<name>A0A2S1L979_9FLAO</name>
<evidence type="ECO:0000313" key="6">
    <source>
        <dbReference type="EMBL" id="AWG20136.1"/>
    </source>
</evidence>
<feature type="domain" description="DAGKc" evidence="5">
    <location>
        <begin position="1"/>
        <end position="130"/>
    </location>
</feature>
<gene>
    <name evidence="6" type="ORF">FFWV33_00675</name>
</gene>
<dbReference type="RefSeq" id="WP_108739105.1">
    <property type="nucleotide sequence ID" value="NZ_CP020918.1"/>
</dbReference>
<dbReference type="Pfam" id="PF00781">
    <property type="entry name" value="DAGK_cat"/>
    <property type="match status" value="1"/>
</dbReference>
<evidence type="ECO:0000256" key="3">
    <source>
        <dbReference type="ARBA" id="ARBA00022777"/>
    </source>
</evidence>
<dbReference type="InterPro" id="IPR050187">
    <property type="entry name" value="Lipid_Phosphate_FormReg"/>
</dbReference>
<keyword evidence="1" id="KW-0808">Transferase</keyword>
<evidence type="ECO:0000256" key="2">
    <source>
        <dbReference type="ARBA" id="ARBA00022741"/>
    </source>
</evidence>
<dbReference type="SMART" id="SM00046">
    <property type="entry name" value="DAGKc"/>
    <property type="match status" value="1"/>
</dbReference>
<dbReference type="InterPro" id="IPR045540">
    <property type="entry name" value="YegS/DAGK_C"/>
</dbReference>
<proteinExistence type="predicted"/>
<reference evidence="6 7" key="1">
    <citation type="submission" date="2017-04" db="EMBL/GenBank/DDBJ databases">
        <title>Compelte genome sequence of WV33.</title>
        <authorList>
            <person name="Lee P.C."/>
        </authorList>
    </citation>
    <scope>NUCLEOTIDE SEQUENCE [LARGE SCALE GENOMIC DNA]</scope>
    <source>
        <strain evidence="6 7">WV33</strain>
    </source>
</reference>
<evidence type="ECO:0000313" key="7">
    <source>
        <dbReference type="Proteomes" id="UP000244527"/>
    </source>
</evidence>
<evidence type="ECO:0000259" key="5">
    <source>
        <dbReference type="PROSITE" id="PS50146"/>
    </source>
</evidence>
<dbReference type="InterPro" id="IPR016064">
    <property type="entry name" value="NAD/diacylglycerol_kinase_sf"/>
</dbReference>
<dbReference type="SUPFAM" id="SSF111331">
    <property type="entry name" value="NAD kinase/diacylglycerol kinase-like"/>
    <property type="match status" value="1"/>
</dbReference>
<accession>A0A2S1L979</accession>
<sequence length="289" mass="31677">MKKNILLVVNPISGDIDKTELIDTVAAFTAVKNRNFNLYETQGAGDILNIKKIFHELNPERIIIAGGDGTIKMVGEALEHDDVIFGILPAGSANGLATDLDLPNTTEDCLDIIFKDKFIELDMVVINGKKSLHLSDIGLNAELIKNYENGTIRGKLGYVIQAISTFIDREEPFRALIEVNEMRIECEARMIVMANSQKYGTGVVINPAGVINDGKFELIILKNLDLFVLGQIISGTTVVEPENVEIISTDYAKITTNRPVNFQIDGEYCGTETVLTVGMSPSKMKITVA</sequence>
<dbReference type="GO" id="GO:0016301">
    <property type="term" value="F:kinase activity"/>
    <property type="evidence" value="ECO:0007669"/>
    <property type="project" value="UniProtKB-KW"/>
</dbReference>
<dbReference type="Gene3D" id="2.60.200.40">
    <property type="match status" value="1"/>
</dbReference>
<dbReference type="Proteomes" id="UP000244527">
    <property type="component" value="Chromosome"/>
</dbReference>
<dbReference type="GO" id="GO:0005524">
    <property type="term" value="F:ATP binding"/>
    <property type="evidence" value="ECO:0007669"/>
    <property type="project" value="UniProtKB-KW"/>
</dbReference>
<keyword evidence="7" id="KW-1185">Reference proteome</keyword>
<dbReference type="AlphaFoldDB" id="A0A2S1L979"/>
<protein>
    <submittedName>
        <fullName evidence="6">Diacylglycerol kinase</fullName>
    </submittedName>
</protein>
<dbReference type="OrthoDB" id="9786026at2"/>
<evidence type="ECO:0000256" key="1">
    <source>
        <dbReference type="ARBA" id="ARBA00022679"/>
    </source>
</evidence>